<feature type="compositionally biased region" description="Polar residues" evidence="2">
    <location>
        <begin position="80"/>
        <end position="101"/>
    </location>
</feature>
<sequence>MLSSLWSRKFPPSLDCSYMQNAKDQHDDDKRFVADQHQDNVANNEIFFHALSSGERLSLVTSCHDSSNISDGDSRKPLMTNESSQICSSTPKPKGESSTLESAADEVVPMRFSAVPVVRDIHGEELGKESEADNSKVVVSNDPGNPSPPLDQRLGGCDVYFDQSTSLCGVKTSLSNKSTMNGLSSREKEGAGLSQINLHEERHGTPGANETLLCDDVFVANVAEEQVEDTEFVGANTFYVTSSNLPTLDSVRNEVSSNEVLDVEPLPKPEEDIELVTKSQEYIMPHIKTEHDIEHIPKPKEDIEPCTQPKEDIKTLMKSKEDIEPLIEPARNIEPLNKPEEDIEPLTESEEAGESACLHEEENVTVASTEESWTQHPLGRCSTSPNVAVSGVLEVDLAKFNESALVIHSLDGELSKKNDFYEEKKSLCGSEVVDEGFCASQSIQESEKFPLSVSKDVVRDIDESKVQCVRKMFDEKQILGDDNSSQSTDDQSVPTTVLSARNSTSQSLVDIEQSESVPIKTTISSEDLHAISKCNAMANDSATFVEASDELDVNYVLTAENMSLRNTNIAYDTLEIARNISKDLISTDDPTTEGGTCKDMDVNCEESTLESYISSESTGVDSWMRKSGSCETDLSSSAIADSVLKTCPEIGVSTDVIGSLTPSPQVIDLIPTNANVKHKMVPLNSNNSTSDKFIKIVPSEKLSVDDTPLSPKLKGSISPSSEDIIDPQTSAKKLEEGTVNDKTIASNSVVDYENPPTFSSVNPHAQLKTLNFNKEVHSTFLSSSVNQNVIDTTKINLERIASSFASTSSNQTTPNLLEPIDEPITSSLNQEMIDEALRLCCDRDEAEEEACVWRFVEIAGLDLVNEPDDAVSAVHWLFSQSRGSCRHEELKERARELLEAARRDAALQTKAGDLVPRQSKGSDFSPENESIIVGRTSSASFHPLKHRTTSTSSSNSSTPTNAVPDNNKSSSASDEHRFRHASASETSEHTSEAMKQEPSETSTLQWTSARPTQLQSFSNIIERISPEKEQAVRSNSVEKTGSVGRGEASQYLVGELAALEREQQQIDAQAAKLEKRLRRVMEAGNRDVEEERLMQRWFTLVNKKNALIRRQEQLSILEKESNLERRFALLNRELRAIISIDGFGETWQALEAKLLQTATQKAA</sequence>
<feature type="coiled-coil region" evidence="1">
    <location>
        <begin position="1056"/>
        <end position="1083"/>
    </location>
</feature>
<reference evidence="5" key="1">
    <citation type="submission" date="2025-08" db="UniProtKB">
        <authorList>
            <consortium name="RefSeq"/>
        </authorList>
    </citation>
    <scope>IDENTIFICATION</scope>
    <source>
        <tissue evidence="5">Whole organism</tissue>
    </source>
</reference>
<feature type="compositionally biased region" description="Polar residues" evidence="2">
    <location>
        <begin position="999"/>
        <end position="1011"/>
    </location>
</feature>
<dbReference type="InterPro" id="IPR050540">
    <property type="entry name" value="F-actin_Monoox_Mical"/>
</dbReference>
<dbReference type="Proteomes" id="UP000694843">
    <property type="component" value="Unplaced"/>
</dbReference>
<dbReference type="AlphaFoldDB" id="A0A979FJB8"/>
<keyword evidence="4" id="KW-1185">Reference proteome</keyword>
<feature type="region of interest" description="Disordered" evidence="2">
    <location>
        <begin position="63"/>
        <end position="103"/>
    </location>
</feature>
<feature type="compositionally biased region" description="Polar residues" evidence="2">
    <location>
        <begin position="919"/>
        <end position="928"/>
    </location>
</feature>
<feature type="compositionally biased region" description="Low complexity" evidence="2">
    <location>
        <begin position="949"/>
        <end position="961"/>
    </location>
</feature>
<dbReference type="Pfam" id="PF12130">
    <property type="entry name" value="bMERB_dom"/>
    <property type="match status" value="1"/>
</dbReference>
<dbReference type="PANTHER" id="PTHR23167">
    <property type="entry name" value="CALPONIN HOMOLOGY DOMAIN-CONTAINING PROTEIN DDB_G0272472-RELATED"/>
    <property type="match status" value="1"/>
</dbReference>
<dbReference type="PANTHER" id="PTHR23167:SF46">
    <property type="entry name" value="EPS15 HOMOLOGY DOMAIN CONTAINING PROTEIN-BINDING PROTEIN 1, ISOFORM F"/>
    <property type="match status" value="1"/>
</dbReference>
<accession>A0A979FJB8</accession>
<feature type="domain" description="BMERB" evidence="3">
    <location>
        <begin position="1027"/>
        <end position="1163"/>
    </location>
</feature>
<dbReference type="InterPro" id="IPR022735">
    <property type="entry name" value="bMERB_dom"/>
</dbReference>
<feature type="region of interest" description="Disordered" evidence="2">
    <location>
        <begin position="909"/>
        <end position="1011"/>
    </location>
</feature>
<proteinExistence type="predicted"/>
<dbReference type="GeneID" id="108674565"/>
<organism evidence="4 5">
    <name type="scientific">Hyalella azteca</name>
    <name type="common">Amphipod</name>
    <dbReference type="NCBI Taxonomy" id="294128"/>
    <lineage>
        <taxon>Eukaryota</taxon>
        <taxon>Metazoa</taxon>
        <taxon>Ecdysozoa</taxon>
        <taxon>Arthropoda</taxon>
        <taxon>Crustacea</taxon>
        <taxon>Multicrustacea</taxon>
        <taxon>Malacostraca</taxon>
        <taxon>Eumalacostraca</taxon>
        <taxon>Peracarida</taxon>
        <taxon>Amphipoda</taxon>
        <taxon>Senticaudata</taxon>
        <taxon>Talitrida</taxon>
        <taxon>Talitroidea</taxon>
        <taxon>Hyalellidae</taxon>
        <taxon>Hyalella</taxon>
    </lineage>
</organism>
<evidence type="ECO:0000259" key="3">
    <source>
        <dbReference type="PROSITE" id="PS51848"/>
    </source>
</evidence>
<keyword evidence="1" id="KW-0175">Coiled coil</keyword>
<protein>
    <submittedName>
        <fullName evidence="5">Probable GPI-anchored adhesin-like protein PGA55</fullName>
    </submittedName>
</protein>
<evidence type="ECO:0000313" key="4">
    <source>
        <dbReference type="Proteomes" id="UP000694843"/>
    </source>
</evidence>
<dbReference type="RefSeq" id="XP_047737083.1">
    <property type="nucleotide sequence ID" value="XM_047881127.1"/>
</dbReference>
<feature type="region of interest" description="Disordered" evidence="2">
    <location>
        <begin position="125"/>
        <end position="150"/>
    </location>
</feature>
<dbReference type="SMART" id="SM01203">
    <property type="entry name" value="DUF3585"/>
    <property type="match status" value="1"/>
</dbReference>
<name>A0A979FJB8_HYAAZ</name>
<evidence type="ECO:0000256" key="1">
    <source>
        <dbReference type="SAM" id="Coils"/>
    </source>
</evidence>
<feature type="compositionally biased region" description="Basic and acidic residues" evidence="2">
    <location>
        <begin position="125"/>
        <end position="134"/>
    </location>
</feature>
<feature type="compositionally biased region" description="Polar residues" evidence="2">
    <location>
        <begin position="963"/>
        <end position="972"/>
    </location>
</feature>
<dbReference type="OrthoDB" id="5972258at2759"/>
<gene>
    <name evidence="5" type="primary">LOC108674565</name>
</gene>
<feature type="compositionally biased region" description="Basic and acidic residues" evidence="2">
    <location>
        <begin position="986"/>
        <end position="998"/>
    </location>
</feature>
<evidence type="ECO:0000256" key="2">
    <source>
        <dbReference type="SAM" id="MobiDB-lite"/>
    </source>
</evidence>
<dbReference type="KEGG" id="hazt:108674565"/>
<dbReference type="PROSITE" id="PS51848">
    <property type="entry name" value="BMERB"/>
    <property type="match status" value="1"/>
</dbReference>
<evidence type="ECO:0000313" key="5">
    <source>
        <dbReference type="RefSeq" id="XP_047737083.1"/>
    </source>
</evidence>